<evidence type="ECO:0000256" key="9">
    <source>
        <dbReference type="SAM" id="SignalP"/>
    </source>
</evidence>
<dbReference type="SUPFAM" id="SSF52540">
    <property type="entry name" value="P-loop containing nucleoside triphosphate hydrolases"/>
    <property type="match status" value="1"/>
</dbReference>
<keyword evidence="7 8" id="KW-0472">Membrane</keyword>
<evidence type="ECO:0000256" key="8">
    <source>
        <dbReference type="SAM" id="Phobius"/>
    </source>
</evidence>
<feature type="domain" description="ABC transporter" evidence="10">
    <location>
        <begin position="384"/>
        <end position="643"/>
    </location>
</feature>
<dbReference type="InterPro" id="IPR003593">
    <property type="entry name" value="AAA+_ATPase"/>
</dbReference>
<keyword evidence="5" id="KW-0067">ATP-binding</keyword>
<keyword evidence="3 8" id="KW-0812">Transmembrane</keyword>
<keyword evidence="12" id="KW-1185">Reference proteome</keyword>
<evidence type="ECO:0000313" key="11">
    <source>
        <dbReference type="EMBL" id="KAK3260008.1"/>
    </source>
</evidence>
<dbReference type="PANTHER" id="PTHR48041">
    <property type="entry name" value="ABC TRANSPORTER G FAMILY MEMBER 28"/>
    <property type="match status" value="1"/>
</dbReference>
<evidence type="ECO:0000256" key="1">
    <source>
        <dbReference type="ARBA" id="ARBA00004141"/>
    </source>
</evidence>
<evidence type="ECO:0000256" key="7">
    <source>
        <dbReference type="ARBA" id="ARBA00023136"/>
    </source>
</evidence>
<sequence length="982" mass="106856">MVPMRTFVVAFLFSALAMQGRGEECCSCPTFETCEWSGFTCGNDGYFSHCNHQVPCEMCRASSCSSTTWNLTENYYCTCPEGTAGPDCEAVTEESFCSGGTLNRRFIDYDSPMHMTCNAIKYPEIEWLGLRLHSIFVDTTQMSSTTEDGSINFVVKHRPLNETHNRNYDWQADEYPDTWVTPIQSCDSAITIIDCTLSMCSVAYFPDAEDYPVQYTCETGTCEACNRNQDPLCPVALSFLVPSGNGREFKLLLREWSTDGGVANGMFLSTIAGLSELRIGCLTGRCIEGNATSVTPSAEEEGSEGEKLLMCSVLVALTIICVAAVAILAALMYLSRVAPQDSEMKVEMQPQGPPRLCLHEDALESSDQTVLSETNDRNVLPVSLVFRNVSYAVEPAAKAMGQRTPMEQRLQLLDGVSGTALSGQMTAVMGPSGAGKSTLLGVITGRLPAANCSKDSLVTLACPTASVQREDVAAYVPQHDCLLATDTVLETLHFAAALCENAGGCFQVRSSREATVTQVLAKLKLDHRGAALVGHMDAGGLSGGERKRVAIGLALMTRPSILVLDEPTSGLDSHNAAVVVKCLEQLAFQTEMAVLTTIHQPTTQIFNRFSEVLLMVPGGRCAYFGPPTKIADFITGACPSLPREEGVGVCEYMLEATSIPGHAEELVAAFGTSQYSDALMGAVTAAEEINPKGANTFVAERAGLSRQMLGLFARQWRRISRDPSLLGLHLLVAVAISVILGVVYFDLDNRLSGIQNRAGFFFMLTVYVSFTAMSALSAFIAERRLLWREVAAHLYMSPTLFISTQACDLMLLRVLPAMIISAITYPMVGLHDTDKHVMMFTFVMVLTACTATTICFLYSIMFADIAKANLCAVMTFAFAMMFGGLLTNSDTESSTSGVMDLKYISFIYYSWEALMINEFKDIDVIFDPDGFGEIGLTGQVFLDTYGIDSGDLDRDWIVLLCFFIGLSGISMMMLAWITRLPP</sequence>
<dbReference type="GO" id="GO:0016020">
    <property type="term" value="C:membrane"/>
    <property type="evidence" value="ECO:0007669"/>
    <property type="project" value="UniProtKB-SubCell"/>
</dbReference>
<dbReference type="GO" id="GO:0005524">
    <property type="term" value="F:ATP binding"/>
    <property type="evidence" value="ECO:0007669"/>
    <property type="project" value="UniProtKB-KW"/>
</dbReference>
<keyword evidence="9" id="KW-0732">Signal</keyword>
<dbReference type="InterPro" id="IPR003439">
    <property type="entry name" value="ABC_transporter-like_ATP-bd"/>
</dbReference>
<dbReference type="InterPro" id="IPR000742">
    <property type="entry name" value="EGF"/>
</dbReference>
<dbReference type="PROSITE" id="PS50893">
    <property type="entry name" value="ABC_TRANSPORTER_2"/>
    <property type="match status" value="1"/>
</dbReference>
<accession>A0AAE0FI76</accession>
<keyword evidence="2" id="KW-0813">Transport</keyword>
<feature type="signal peptide" evidence="9">
    <location>
        <begin position="1"/>
        <end position="22"/>
    </location>
</feature>
<keyword evidence="6 8" id="KW-1133">Transmembrane helix</keyword>
<dbReference type="GO" id="GO:0140359">
    <property type="term" value="F:ABC-type transporter activity"/>
    <property type="evidence" value="ECO:0007669"/>
    <property type="project" value="InterPro"/>
</dbReference>
<comment type="caution">
    <text evidence="11">The sequence shown here is derived from an EMBL/GenBank/DDBJ whole genome shotgun (WGS) entry which is preliminary data.</text>
</comment>
<evidence type="ECO:0000256" key="2">
    <source>
        <dbReference type="ARBA" id="ARBA00022448"/>
    </source>
</evidence>
<dbReference type="Pfam" id="PF01061">
    <property type="entry name" value="ABC2_membrane"/>
    <property type="match status" value="1"/>
</dbReference>
<dbReference type="SMART" id="SM00382">
    <property type="entry name" value="AAA"/>
    <property type="match status" value="1"/>
</dbReference>
<reference evidence="11 12" key="1">
    <citation type="journal article" date="2015" name="Genome Biol. Evol.">
        <title>Comparative Genomics of a Bacterivorous Green Alga Reveals Evolutionary Causalities and Consequences of Phago-Mixotrophic Mode of Nutrition.</title>
        <authorList>
            <person name="Burns J.A."/>
            <person name="Paasch A."/>
            <person name="Narechania A."/>
            <person name="Kim E."/>
        </authorList>
    </citation>
    <scope>NUCLEOTIDE SEQUENCE [LARGE SCALE GENOMIC DNA]</scope>
    <source>
        <strain evidence="11 12">PLY_AMNH</strain>
    </source>
</reference>
<evidence type="ECO:0000256" key="3">
    <source>
        <dbReference type="ARBA" id="ARBA00022692"/>
    </source>
</evidence>
<organism evidence="11 12">
    <name type="scientific">Cymbomonas tetramitiformis</name>
    <dbReference type="NCBI Taxonomy" id="36881"/>
    <lineage>
        <taxon>Eukaryota</taxon>
        <taxon>Viridiplantae</taxon>
        <taxon>Chlorophyta</taxon>
        <taxon>Pyramimonadophyceae</taxon>
        <taxon>Pyramimonadales</taxon>
        <taxon>Pyramimonadaceae</taxon>
        <taxon>Cymbomonas</taxon>
    </lineage>
</organism>
<dbReference type="InterPro" id="IPR013525">
    <property type="entry name" value="ABC2_TM"/>
</dbReference>
<dbReference type="PROSITE" id="PS00022">
    <property type="entry name" value="EGF_1"/>
    <property type="match status" value="1"/>
</dbReference>
<dbReference type="Gene3D" id="3.40.50.300">
    <property type="entry name" value="P-loop containing nucleotide triphosphate hydrolases"/>
    <property type="match status" value="1"/>
</dbReference>
<dbReference type="Proteomes" id="UP001190700">
    <property type="component" value="Unassembled WGS sequence"/>
</dbReference>
<dbReference type="Pfam" id="PF00005">
    <property type="entry name" value="ABC_tran"/>
    <property type="match status" value="1"/>
</dbReference>
<dbReference type="PANTHER" id="PTHR48041:SF2">
    <property type="entry name" value="ATP-DEPENDENT PERMEASE-RELATED"/>
    <property type="match status" value="1"/>
</dbReference>
<evidence type="ECO:0000256" key="5">
    <source>
        <dbReference type="ARBA" id="ARBA00022840"/>
    </source>
</evidence>
<feature type="transmembrane region" description="Helical" evidence="8">
    <location>
        <begin position="800"/>
        <end position="825"/>
    </location>
</feature>
<feature type="transmembrane region" description="Helical" evidence="8">
    <location>
        <begin position="956"/>
        <end position="977"/>
    </location>
</feature>
<dbReference type="GO" id="GO:0016887">
    <property type="term" value="F:ATP hydrolysis activity"/>
    <property type="evidence" value="ECO:0007669"/>
    <property type="project" value="InterPro"/>
</dbReference>
<dbReference type="InterPro" id="IPR017871">
    <property type="entry name" value="ABC_transporter-like_CS"/>
</dbReference>
<protein>
    <recommendedName>
        <fullName evidence="10">ABC transporter domain-containing protein</fullName>
    </recommendedName>
</protein>
<dbReference type="EMBL" id="LGRX02018308">
    <property type="protein sequence ID" value="KAK3260008.1"/>
    <property type="molecule type" value="Genomic_DNA"/>
</dbReference>
<dbReference type="AlphaFoldDB" id="A0AAE0FI76"/>
<evidence type="ECO:0000259" key="10">
    <source>
        <dbReference type="PROSITE" id="PS50893"/>
    </source>
</evidence>
<gene>
    <name evidence="11" type="ORF">CYMTET_31023</name>
</gene>
<evidence type="ECO:0000256" key="4">
    <source>
        <dbReference type="ARBA" id="ARBA00022741"/>
    </source>
</evidence>
<name>A0AAE0FI76_9CHLO</name>
<dbReference type="InterPro" id="IPR050352">
    <property type="entry name" value="ABCG_transporters"/>
</dbReference>
<dbReference type="PROSITE" id="PS00211">
    <property type="entry name" value="ABC_TRANSPORTER_1"/>
    <property type="match status" value="1"/>
</dbReference>
<evidence type="ECO:0000313" key="12">
    <source>
        <dbReference type="Proteomes" id="UP001190700"/>
    </source>
</evidence>
<dbReference type="InterPro" id="IPR027417">
    <property type="entry name" value="P-loop_NTPase"/>
</dbReference>
<comment type="subcellular location">
    <subcellularLocation>
        <location evidence="1">Membrane</location>
        <topology evidence="1">Multi-pass membrane protein</topology>
    </subcellularLocation>
</comment>
<evidence type="ECO:0000256" key="6">
    <source>
        <dbReference type="ARBA" id="ARBA00022989"/>
    </source>
</evidence>
<feature type="transmembrane region" description="Helical" evidence="8">
    <location>
        <begin position="837"/>
        <end position="861"/>
    </location>
</feature>
<feature type="chain" id="PRO_5042143265" description="ABC transporter domain-containing protein" evidence="9">
    <location>
        <begin position="23"/>
        <end position="982"/>
    </location>
</feature>
<feature type="transmembrane region" description="Helical" evidence="8">
    <location>
        <begin position="868"/>
        <end position="886"/>
    </location>
</feature>
<feature type="transmembrane region" description="Helical" evidence="8">
    <location>
        <begin position="313"/>
        <end position="334"/>
    </location>
</feature>
<feature type="transmembrane region" description="Helical" evidence="8">
    <location>
        <begin position="757"/>
        <end position="780"/>
    </location>
</feature>
<keyword evidence="4" id="KW-0547">Nucleotide-binding</keyword>
<proteinExistence type="predicted"/>
<feature type="transmembrane region" description="Helical" evidence="8">
    <location>
        <begin position="724"/>
        <end position="745"/>
    </location>
</feature>